<protein>
    <submittedName>
        <fullName evidence="1">Uncharacterized protein</fullName>
    </submittedName>
</protein>
<proteinExistence type="evidence at transcript level"/>
<dbReference type="EMBL" id="EF082943">
    <property type="protein sequence ID" value="ABK22294.1"/>
    <property type="molecule type" value="mRNA"/>
</dbReference>
<sequence>MSCSVLQTVCLILKSGQMGLQREAHTDLLAFTCSVQAMAQLVLTILTLF</sequence>
<accession>A9NNT3</accession>
<dbReference type="AlphaFoldDB" id="A9NNT3"/>
<reference evidence="1" key="1">
    <citation type="journal article" date="2008" name="BMC Genomics">
        <title>A conifer genomics resource of 200,000 spruce (Picea spp.) ESTs and 6,464 high-quality, sequence-finished full-length cDNAs for Sitka spruce (Picea sitchensis).</title>
        <authorList>
            <person name="Ralph S.G."/>
            <person name="Chun H.J."/>
            <person name="Kolosova N."/>
            <person name="Cooper D."/>
            <person name="Oddy C."/>
            <person name="Ritland C.E."/>
            <person name="Kirkpatrick R."/>
            <person name="Moore R."/>
            <person name="Barber S."/>
            <person name="Holt R.A."/>
            <person name="Jones S.J."/>
            <person name="Marra M.A."/>
            <person name="Douglas C.J."/>
            <person name="Ritland K."/>
            <person name="Bohlmann J."/>
        </authorList>
    </citation>
    <scope>NUCLEOTIDE SEQUENCE</scope>
    <source>
        <tissue evidence="1">Green portion of the leader tissue</tissue>
    </source>
</reference>
<evidence type="ECO:0000313" key="1">
    <source>
        <dbReference type="EMBL" id="ABK22294.1"/>
    </source>
</evidence>
<organism evidence="1">
    <name type="scientific">Picea sitchensis</name>
    <name type="common">Sitka spruce</name>
    <name type="synonym">Pinus sitchensis</name>
    <dbReference type="NCBI Taxonomy" id="3332"/>
    <lineage>
        <taxon>Eukaryota</taxon>
        <taxon>Viridiplantae</taxon>
        <taxon>Streptophyta</taxon>
        <taxon>Embryophyta</taxon>
        <taxon>Tracheophyta</taxon>
        <taxon>Spermatophyta</taxon>
        <taxon>Pinopsida</taxon>
        <taxon>Pinidae</taxon>
        <taxon>Conifers I</taxon>
        <taxon>Pinales</taxon>
        <taxon>Pinaceae</taxon>
        <taxon>Picea</taxon>
    </lineage>
</organism>
<name>A9NNT3_PICSI</name>